<evidence type="ECO:0000313" key="3">
    <source>
        <dbReference type="EMBL" id="KAH0548073.1"/>
    </source>
</evidence>
<feature type="transmembrane region" description="Helical" evidence="2">
    <location>
        <begin position="275"/>
        <end position="293"/>
    </location>
</feature>
<evidence type="ECO:0000313" key="4">
    <source>
        <dbReference type="Proteomes" id="UP000750711"/>
    </source>
</evidence>
<keyword evidence="4" id="KW-1185">Reference proteome</keyword>
<dbReference type="PANTHER" id="PTHR37848:SF1">
    <property type="entry name" value="SUN DOMAIN-CONTAINING PROTEIN"/>
    <property type="match status" value="1"/>
</dbReference>
<accession>A0A9P8L789</accession>
<dbReference type="AlphaFoldDB" id="A0A9P8L789"/>
<organism evidence="3 4">
    <name type="scientific">Trichoglossum hirsutum</name>
    <dbReference type="NCBI Taxonomy" id="265104"/>
    <lineage>
        <taxon>Eukaryota</taxon>
        <taxon>Fungi</taxon>
        <taxon>Dikarya</taxon>
        <taxon>Ascomycota</taxon>
        <taxon>Pezizomycotina</taxon>
        <taxon>Geoglossomycetes</taxon>
        <taxon>Geoglossales</taxon>
        <taxon>Geoglossaceae</taxon>
        <taxon>Trichoglossum</taxon>
    </lineage>
</organism>
<evidence type="ECO:0000256" key="1">
    <source>
        <dbReference type="SAM" id="MobiDB-lite"/>
    </source>
</evidence>
<protein>
    <submittedName>
        <fullName evidence="3">Uncharacterized protein</fullName>
    </submittedName>
</protein>
<dbReference type="Proteomes" id="UP000750711">
    <property type="component" value="Unassembled WGS sequence"/>
</dbReference>
<keyword evidence="2" id="KW-0472">Membrane</keyword>
<keyword evidence="2" id="KW-0812">Transmembrane</keyword>
<dbReference type="EMBL" id="JAGHQM010002867">
    <property type="protein sequence ID" value="KAH0548073.1"/>
    <property type="molecule type" value="Genomic_DNA"/>
</dbReference>
<comment type="caution">
    <text evidence="3">The sequence shown here is derived from an EMBL/GenBank/DDBJ whole genome shotgun (WGS) entry which is preliminary data.</text>
</comment>
<feature type="region of interest" description="Disordered" evidence="1">
    <location>
        <begin position="37"/>
        <end position="57"/>
    </location>
</feature>
<name>A0A9P8L789_9PEZI</name>
<keyword evidence="2" id="KW-1133">Transmembrane helix</keyword>
<evidence type="ECO:0000256" key="2">
    <source>
        <dbReference type="SAM" id="Phobius"/>
    </source>
</evidence>
<proteinExistence type="predicted"/>
<gene>
    <name evidence="3" type="ORF">GP486_008187</name>
</gene>
<reference evidence="3" key="1">
    <citation type="submission" date="2021-03" db="EMBL/GenBank/DDBJ databases">
        <title>Comparative genomics and phylogenomic investigation of the class Geoglossomycetes provide insights into ecological specialization and systematics.</title>
        <authorList>
            <person name="Melie T."/>
            <person name="Pirro S."/>
            <person name="Miller A.N."/>
            <person name="Quandt A."/>
        </authorList>
    </citation>
    <scope>NUCLEOTIDE SEQUENCE</scope>
    <source>
        <strain evidence="3">CAQ_001_2017</strain>
    </source>
</reference>
<dbReference type="PANTHER" id="PTHR37848">
    <property type="entry name" value="EXPRESSED PROTEIN"/>
    <property type="match status" value="1"/>
</dbReference>
<sequence>MTKKATATYVPLAGTPPGYRDETDETTTLHLAPTQFDPDAALPAYSDDPNPSPATATTVAANPELSRIPNSVVSSDRITITTLDKGLNGDPTKLHSFILQQNEIPPKPTVRLVGTHHETRRQTTKDGKDERVKITDFDLQLDLSPYIVRSLNLGLGEQDWKFLSVVENGVKAYRGGRMKSVDPAHRDGLTSYAAPHLGDWTKAYCADPHMLKSFTFGKTVSNLDTEKLISLLSTLIRSTNYRGHFDITFTTTHSRIQILSPHWVNRLRIITWVRWLFYLTMLWILTWPMLWFLTRRYEVVTSSWPYALIDEQGTKRYAVASEEDWYRRYAVAIRRSMLMRRQGWVTDEDLRLLETGISSGAAAPISAAETQLLGFASGLVHGVMSAARDLDTIRGWGADS</sequence>